<dbReference type="InterPro" id="IPR006586">
    <property type="entry name" value="ADAM_Cys-rich"/>
</dbReference>
<dbReference type="SMART" id="SM00608">
    <property type="entry name" value="ACR"/>
    <property type="match status" value="1"/>
</dbReference>
<keyword evidence="9" id="KW-1185">Reference proteome</keyword>
<proteinExistence type="predicted"/>
<feature type="domain" description="Peptidase M12B" evidence="7">
    <location>
        <begin position="265"/>
        <end position="471"/>
    </location>
</feature>
<feature type="active site" evidence="4">
    <location>
        <position position="415"/>
    </location>
</feature>
<dbReference type="OrthoDB" id="5951731at2759"/>
<dbReference type="AlphaFoldDB" id="A0A2J6SAA5"/>
<feature type="binding site" evidence="4">
    <location>
        <position position="414"/>
    </location>
    <ligand>
        <name>Zn(2+)</name>
        <dbReference type="ChEBI" id="CHEBI:29105"/>
        <note>catalytic</note>
    </ligand>
</feature>
<protein>
    <recommendedName>
        <fullName evidence="3">Disintegrin and metalloproteinase domain-containing protein B</fullName>
    </recommendedName>
</protein>
<dbReference type="SUPFAM" id="SSF55486">
    <property type="entry name" value="Metalloproteases ('zincins'), catalytic domain"/>
    <property type="match status" value="1"/>
</dbReference>
<dbReference type="STRING" id="1149755.A0A2J6SAA5"/>
<dbReference type="FunFam" id="4.10.70.10:FF:000003">
    <property type="entry name" value="Disintegrin and metalloproteinase domain-containing protein 17"/>
    <property type="match status" value="1"/>
</dbReference>
<keyword evidence="5" id="KW-1133">Transmembrane helix</keyword>
<evidence type="ECO:0000313" key="8">
    <source>
        <dbReference type="EMBL" id="PMD47682.1"/>
    </source>
</evidence>
<dbReference type="CDD" id="cd04271">
    <property type="entry name" value="ZnMc_ADAM_fungal"/>
    <property type="match status" value="1"/>
</dbReference>
<reference evidence="8 9" key="1">
    <citation type="submission" date="2016-04" db="EMBL/GenBank/DDBJ databases">
        <title>A degradative enzymes factory behind the ericoid mycorrhizal symbiosis.</title>
        <authorList>
            <consortium name="DOE Joint Genome Institute"/>
            <person name="Martino E."/>
            <person name="Morin E."/>
            <person name="Grelet G."/>
            <person name="Kuo A."/>
            <person name="Kohler A."/>
            <person name="Daghino S."/>
            <person name="Barry K."/>
            <person name="Choi C."/>
            <person name="Cichocki N."/>
            <person name="Clum A."/>
            <person name="Copeland A."/>
            <person name="Hainaut M."/>
            <person name="Haridas S."/>
            <person name="Labutti K."/>
            <person name="Lindquist E."/>
            <person name="Lipzen A."/>
            <person name="Khouja H.-R."/>
            <person name="Murat C."/>
            <person name="Ohm R."/>
            <person name="Olson A."/>
            <person name="Spatafora J."/>
            <person name="Veneault-Fourrey C."/>
            <person name="Henrissat B."/>
            <person name="Grigoriev I."/>
            <person name="Martin F."/>
            <person name="Perotto S."/>
        </authorList>
    </citation>
    <scope>NUCLEOTIDE SEQUENCE [LARGE SCALE GENOMIC DNA]</scope>
    <source>
        <strain evidence="8 9">F</strain>
    </source>
</reference>
<dbReference type="PANTHER" id="PTHR11905">
    <property type="entry name" value="ADAM A DISINTEGRIN AND METALLOPROTEASE DOMAIN"/>
    <property type="match status" value="1"/>
</dbReference>
<gene>
    <name evidence="8" type="ORF">L207DRAFT_551155</name>
</gene>
<keyword evidence="4" id="KW-0862">Zinc</keyword>
<dbReference type="Pfam" id="PF00200">
    <property type="entry name" value="Disintegrin"/>
    <property type="match status" value="1"/>
</dbReference>
<evidence type="ECO:0000256" key="3">
    <source>
        <dbReference type="ARBA" id="ARBA00074021"/>
    </source>
</evidence>
<dbReference type="Gene3D" id="3.40.390.10">
    <property type="entry name" value="Collagenase (Catalytic Domain)"/>
    <property type="match status" value="1"/>
</dbReference>
<dbReference type="InterPro" id="IPR001762">
    <property type="entry name" value="Disintegrin_dom"/>
</dbReference>
<dbReference type="InterPro" id="IPR034028">
    <property type="entry name" value="ZnMc_ADAM_fungal"/>
</dbReference>
<evidence type="ECO:0000259" key="7">
    <source>
        <dbReference type="PROSITE" id="PS50215"/>
    </source>
</evidence>
<dbReference type="InterPro" id="IPR024079">
    <property type="entry name" value="MetalloPept_cat_dom_sf"/>
</dbReference>
<evidence type="ECO:0000256" key="5">
    <source>
        <dbReference type="SAM" id="Phobius"/>
    </source>
</evidence>
<keyword evidence="1" id="KW-1015">Disulfide bond</keyword>
<dbReference type="InterPro" id="IPR001590">
    <property type="entry name" value="Peptidase_M12B"/>
</dbReference>
<dbReference type="GO" id="GO:0004222">
    <property type="term" value="F:metalloendopeptidase activity"/>
    <property type="evidence" value="ECO:0007669"/>
    <property type="project" value="InterPro"/>
</dbReference>
<dbReference type="PROSITE" id="PS50215">
    <property type="entry name" value="ADAM_MEPRO"/>
    <property type="match status" value="1"/>
</dbReference>
<dbReference type="PANTHER" id="PTHR11905:SF159">
    <property type="entry name" value="ADAM METALLOPROTEASE"/>
    <property type="match status" value="1"/>
</dbReference>
<dbReference type="EMBL" id="KZ613938">
    <property type="protein sequence ID" value="PMD47682.1"/>
    <property type="molecule type" value="Genomic_DNA"/>
</dbReference>
<evidence type="ECO:0000256" key="1">
    <source>
        <dbReference type="ARBA" id="ARBA00023157"/>
    </source>
</evidence>
<dbReference type="Gene3D" id="4.10.70.10">
    <property type="entry name" value="Disintegrin domain"/>
    <property type="match status" value="1"/>
</dbReference>
<organism evidence="8 9">
    <name type="scientific">Hyaloscypha variabilis (strain UAMH 11265 / GT02V1 / F)</name>
    <name type="common">Meliniomyces variabilis</name>
    <dbReference type="NCBI Taxonomy" id="1149755"/>
    <lineage>
        <taxon>Eukaryota</taxon>
        <taxon>Fungi</taxon>
        <taxon>Dikarya</taxon>
        <taxon>Ascomycota</taxon>
        <taxon>Pezizomycotina</taxon>
        <taxon>Leotiomycetes</taxon>
        <taxon>Helotiales</taxon>
        <taxon>Hyaloscyphaceae</taxon>
        <taxon>Hyaloscypha</taxon>
        <taxon>Hyaloscypha variabilis</taxon>
    </lineage>
</organism>
<dbReference type="Proteomes" id="UP000235786">
    <property type="component" value="Unassembled WGS sequence"/>
</dbReference>
<sequence length="771" mass="82098">MKLSDFTRTICSGLALLIPSGNAHSSAREPIKYISVLENLNIDTPYHKIGHLSHFILTLVLRDSQQQQFKLNLEPNHDILPDDAHISFLDVQGNVKSTAPIERHDHKVFKGTAWLQNENADWDEVGWARLYVKRDGPKPLVEGVFSMFGDHHHIQLRSSYFQTRRKSDAFLSNNSNQQMIVYRDSDVAQERFSDLQPRSSSGLSCGSDQLSFNYEFSHSILGTRSEELSTHQEQASFLLRRQSGRIGNGNLQATIGSTAGCPTEGRVALIGVATDCSYTASFASTDAVRENIISMVNTASQLYERTFNITIGLRNLTISDAQCPTTAPTATPWNIGCSGGDIEQRLNLFSTWRASTGDSNAYWTLMSTCNTGTSVGLAWLGQLCVSGEVGSSSQSISGANVVVRTTSEWQVFAHESGHTFGAVHDCDSTGCQSGACCPLSTSICDAGGRYLMSPSSSSRITDFSPCSIGNICSALGRSTTRSACLGANRNVTTITGSQCGNGIVEAGEDCDCGGEQSCGNNSCCDPTTCRYRDSAVCDDSRESCCSNCRFASPNTVCRASTGICDVEEVCTGLSGSCPADEYLPNGQSCGNSSGLACASGQCTSRDLQCRMIGDTFTTGNYTGACNSNSCSVLCSSAASPTSGRNFCASMNQTFLDGTPCGSSLLCDNGRCRRATSGDGGSSSNGGGTSGSGGSSLFDRNRSLVIGLSAGLGALVALLLLCCVYSSWRKRRRANTLLPSQPPLAQFYPNAPGRYGAPPGSAAWYLVDLECT</sequence>
<comment type="caution">
    <text evidence="4">Lacks conserved residue(s) required for the propagation of feature annotation.</text>
</comment>
<dbReference type="SUPFAM" id="SSF57552">
    <property type="entry name" value="Blood coagulation inhibitor (disintegrin)"/>
    <property type="match status" value="1"/>
</dbReference>
<dbReference type="InterPro" id="IPR036436">
    <property type="entry name" value="Disintegrin_dom_sf"/>
</dbReference>
<name>A0A2J6SAA5_HYAVF</name>
<dbReference type="GO" id="GO:0006508">
    <property type="term" value="P:proteolysis"/>
    <property type="evidence" value="ECO:0007669"/>
    <property type="project" value="InterPro"/>
</dbReference>
<evidence type="ECO:0000256" key="4">
    <source>
        <dbReference type="PROSITE-ProRule" id="PRU00276"/>
    </source>
</evidence>
<dbReference type="SMART" id="SM00050">
    <property type="entry name" value="DISIN"/>
    <property type="match status" value="1"/>
</dbReference>
<dbReference type="Pfam" id="PF13688">
    <property type="entry name" value="Reprolysin_5"/>
    <property type="match status" value="1"/>
</dbReference>
<keyword evidence="4" id="KW-0479">Metal-binding</keyword>
<comment type="function">
    <text evidence="2">Probable zinc protease.</text>
</comment>
<dbReference type="PROSITE" id="PS50214">
    <property type="entry name" value="DISINTEGRIN_2"/>
    <property type="match status" value="1"/>
</dbReference>
<accession>A0A2J6SAA5</accession>
<evidence type="ECO:0000313" key="9">
    <source>
        <dbReference type="Proteomes" id="UP000235786"/>
    </source>
</evidence>
<evidence type="ECO:0000256" key="2">
    <source>
        <dbReference type="ARBA" id="ARBA00056552"/>
    </source>
</evidence>
<feature type="binding site" evidence="4">
    <location>
        <position position="418"/>
    </location>
    <ligand>
        <name>Zn(2+)</name>
        <dbReference type="ChEBI" id="CHEBI:29105"/>
        <note>catalytic</note>
    </ligand>
</feature>
<feature type="domain" description="Disintegrin" evidence="6">
    <location>
        <begin position="496"/>
        <end position="585"/>
    </location>
</feature>
<feature type="binding site" evidence="4">
    <location>
        <position position="424"/>
    </location>
    <ligand>
        <name>Zn(2+)</name>
        <dbReference type="ChEBI" id="CHEBI:29105"/>
        <note>catalytic</note>
    </ligand>
</feature>
<dbReference type="GO" id="GO:0046872">
    <property type="term" value="F:metal ion binding"/>
    <property type="evidence" value="ECO:0007669"/>
    <property type="project" value="UniProtKB-KW"/>
</dbReference>
<keyword evidence="5" id="KW-0472">Membrane</keyword>
<feature type="transmembrane region" description="Helical" evidence="5">
    <location>
        <begin position="703"/>
        <end position="727"/>
    </location>
</feature>
<keyword evidence="5" id="KW-0812">Transmembrane</keyword>
<evidence type="ECO:0000259" key="6">
    <source>
        <dbReference type="PROSITE" id="PS50214"/>
    </source>
</evidence>